<sequence>MKKALLVILLLNSIFGYGQSYSSMVADSEIEQFVQWEILNTPKYTEDRKRGLKKIFKKSISWKAAMIHVGGPFEDTLSFESKFYHFLKQDTIFSKEDIDFLSQQYESEVQGNWETDFNGSKMVKSSGNNVHHITIPLFSVDKRKVMFWKYFYCGSVCAHACVFIYEKANESSWKLINKYGCWIS</sequence>
<dbReference type="Proteomes" id="UP001596405">
    <property type="component" value="Unassembled WGS sequence"/>
</dbReference>
<dbReference type="RefSeq" id="WP_066616015.1">
    <property type="nucleotide sequence ID" value="NZ_JBHSYQ010000015.1"/>
</dbReference>
<evidence type="ECO:0000313" key="3">
    <source>
        <dbReference type="Proteomes" id="UP001596405"/>
    </source>
</evidence>
<evidence type="ECO:0000313" key="2">
    <source>
        <dbReference type="EMBL" id="MFC6999418.1"/>
    </source>
</evidence>
<gene>
    <name evidence="2" type="ORF">ACFQHR_17415</name>
</gene>
<reference evidence="3" key="1">
    <citation type="journal article" date="2019" name="Int. J. Syst. Evol. Microbiol.">
        <title>The Global Catalogue of Microorganisms (GCM) 10K type strain sequencing project: providing services to taxonomists for standard genome sequencing and annotation.</title>
        <authorList>
            <consortium name="The Broad Institute Genomics Platform"/>
            <consortium name="The Broad Institute Genome Sequencing Center for Infectious Disease"/>
            <person name="Wu L."/>
            <person name="Ma J."/>
        </authorList>
    </citation>
    <scope>NUCLEOTIDE SEQUENCE [LARGE SCALE GENOMIC DNA]</scope>
    <source>
        <strain evidence="3">CGMCC 4.7393</strain>
    </source>
</reference>
<dbReference type="EMBL" id="JBHSYQ010000015">
    <property type="protein sequence ID" value="MFC6999418.1"/>
    <property type="molecule type" value="Genomic_DNA"/>
</dbReference>
<keyword evidence="3" id="KW-1185">Reference proteome</keyword>
<proteinExistence type="predicted"/>
<feature type="signal peptide" evidence="1">
    <location>
        <begin position="1"/>
        <end position="18"/>
    </location>
</feature>
<comment type="caution">
    <text evidence="2">The sequence shown here is derived from an EMBL/GenBank/DDBJ whole genome shotgun (WGS) entry which is preliminary data.</text>
</comment>
<name>A0ABW2DQS0_9BACT</name>
<protein>
    <recommendedName>
        <fullName evidence="4">Lipoprotein</fullName>
    </recommendedName>
</protein>
<organism evidence="2 3">
    <name type="scientific">Rufibacter roseus</name>
    <dbReference type="NCBI Taxonomy" id="1567108"/>
    <lineage>
        <taxon>Bacteria</taxon>
        <taxon>Pseudomonadati</taxon>
        <taxon>Bacteroidota</taxon>
        <taxon>Cytophagia</taxon>
        <taxon>Cytophagales</taxon>
        <taxon>Hymenobacteraceae</taxon>
        <taxon>Rufibacter</taxon>
    </lineage>
</organism>
<feature type="chain" id="PRO_5045457494" description="Lipoprotein" evidence="1">
    <location>
        <begin position="19"/>
        <end position="184"/>
    </location>
</feature>
<keyword evidence="1" id="KW-0732">Signal</keyword>
<evidence type="ECO:0008006" key="4">
    <source>
        <dbReference type="Google" id="ProtNLM"/>
    </source>
</evidence>
<accession>A0ABW2DQS0</accession>
<evidence type="ECO:0000256" key="1">
    <source>
        <dbReference type="SAM" id="SignalP"/>
    </source>
</evidence>